<dbReference type="Pfam" id="PF14226">
    <property type="entry name" value="DIOX_N"/>
    <property type="match status" value="1"/>
</dbReference>
<dbReference type="Pfam" id="PF03171">
    <property type="entry name" value="2OG-FeII_Oxy"/>
    <property type="match status" value="1"/>
</dbReference>
<comment type="caution">
    <text evidence="7">The sequence shown here is derived from an EMBL/GenBank/DDBJ whole genome shotgun (WGS) entry which is preliminary data.</text>
</comment>
<evidence type="ECO:0000313" key="7">
    <source>
        <dbReference type="EMBL" id="KAK9749301.1"/>
    </source>
</evidence>
<organism evidence="7 8">
    <name type="scientific">Saponaria officinalis</name>
    <name type="common">Common soapwort</name>
    <name type="synonym">Lychnis saponaria</name>
    <dbReference type="NCBI Taxonomy" id="3572"/>
    <lineage>
        <taxon>Eukaryota</taxon>
        <taxon>Viridiplantae</taxon>
        <taxon>Streptophyta</taxon>
        <taxon>Embryophyta</taxon>
        <taxon>Tracheophyta</taxon>
        <taxon>Spermatophyta</taxon>
        <taxon>Magnoliopsida</taxon>
        <taxon>eudicotyledons</taxon>
        <taxon>Gunneridae</taxon>
        <taxon>Pentapetalae</taxon>
        <taxon>Caryophyllales</taxon>
        <taxon>Caryophyllaceae</taxon>
        <taxon>Caryophylleae</taxon>
        <taxon>Saponaria</taxon>
    </lineage>
</organism>
<dbReference type="GO" id="GO:0046872">
    <property type="term" value="F:metal ion binding"/>
    <property type="evidence" value="ECO:0007669"/>
    <property type="project" value="UniProtKB-KW"/>
</dbReference>
<reference evidence="7" key="1">
    <citation type="submission" date="2024-03" db="EMBL/GenBank/DDBJ databases">
        <title>WGS assembly of Saponaria officinalis var. Norfolk2.</title>
        <authorList>
            <person name="Jenkins J."/>
            <person name="Shu S."/>
            <person name="Grimwood J."/>
            <person name="Barry K."/>
            <person name="Goodstein D."/>
            <person name="Schmutz J."/>
            <person name="Leebens-Mack J."/>
            <person name="Osbourn A."/>
        </authorList>
    </citation>
    <scope>NUCLEOTIDE SEQUENCE [LARGE SCALE GENOMIC DNA]</scope>
    <source>
        <strain evidence="7">JIC</strain>
    </source>
</reference>
<evidence type="ECO:0000256" key="2">
    <source>
        <dbReference type="ARBA" id="ARBA00022723"/>
    </source>
</evidence>
<keyword evidence="4 5" id="KW-0408">Iron</keyword>
<accession>A0AAW1MU87</accession>
<evidence type="ECO:0000313" key="8">
    <source>
        <dbReference type="Proteomes" id="UP001443914"/>
    </source>
</evidence>
<dbReference type="InterPro" id="IPR005123">
    <property type="entry name" value="Oxoglu/Fe-dep_dioxygenase_dom"/>
</dbReference>
<comment type="similarity">
    <text evidence="1 5">Belongs to the iron/ascorbate-dependent oxidoreductase family.</text>
</comment>
<dbReference type="InterPro" id="IPR027443">
    <property type="entry name" value="IPNS-like_sf"/>
</dbReference>
<dbReference type="PANTHER" id="PTHR10209:SF751">
    <property type="entry name" value="OS06G0255100 PROTEIN"/>
    <property type="match status" value="1"/>
</dbReference>
<dbReference type="SUPFAM" id="SSF51197">
    <property type="entry name" value="Clavaminate synthase-like"/>
    <property type="match status" value="1"/>
</dbReference>
<dbReference type="Proteomes" id="UP001443914">
    <property type="component" value="Unassembled WGS sequence"/>
</dbReference>
<evidence type="ECO:0000256" key="1">
    <source>
        <dbReference type="ARBA" id="ARBA00008056"/>
    </source>
</evidence>
<evidence type="ECO:0000256" key="4">
    <source>
        <dbReference type="ARBA" id="ARBA00023004"/>
    </source>
</evidence>
<evidence type="ECO:0000256" key="3">
    <source>
        <dbReference type="ARBA" id="ARBA00023002"/>
    </source>
</evidence>
<dbReference type="Gene3D" id="2.60.120.330">
    <property type="entry name" value="B-lactam Antibiotic, Isopenicillin N Synthase, Chain"/>
    <property type="match status" value="1"/>
</dbReference>
<evidence type="ECO:0000259" key="6">
    <source>
        <dbReference type="PROSITE" id="PS51471"/>
    </source>
</evidence>
<feature type="domain" description="Fe2OG dioxygenase" evidence="6">
    <location>
        <begin position="204"/>
        <end position="310"/>
    </location>
</feature>
<dbReference type="AlphaFoldDB" id="A0AAW1MU87"/>
<dbReference type="GO" id="GO:0051213">
    <property type="term" value="F:dioxygenase activity"/>
    <property type="evidence" value="ECO:0007669"/>
    <property type="project" value="UniProtKB-ARBA"/>
</dbReference>
<dbReference type="FunFam" id="2.60.120.330:FF:000026">
    <property type="entry name" value="DIBOA-glucoside dioxygenase BX6"/>
    <property type="match status" value="1"/>
</dbReference>
<keyword evidence="2 5" id="KW-0479">Metal-binding</keyword>
<gene>
    <name evidence="7" type="ORF">RND81_02G116300</name>
</gene>
<dbReference type="InterPro" id="IPR044861">
    <property type="entry name" value="IPNS-like_FE2OG_OXY"/>
</dbReference>
<protein>
    <recommendedName>
        <fullName evidence="6">Fe2OG dioxygenase domain-containing protein</fullName>
    </recommendedName>
</protein>
<sequence>MTTIMNPDNQSFDRIKEVNQFDETKLGVKGLIDSGITQIPQIFIHPPENLIPEPDPNPESDPIPVIDLLGTTREEVVKKVREASAKLGFFQVVNHGVPVSVLDGVVGGVRAFHELPAEERRKYYNREMKTGCNYFSNIDLFVSKAASWRDTLQIRLGPSILDVEAIPAVCRNEVVEWGKELTKLGELLLGVFSEGLGTSVDRLKELSCLESRVMVGHYYPYCPEPEKTVGIASHADPGVFTILLQDQVGGLQIKHDGKWLDVKPIPGALVINVGDLLQILSNGKYTSVDHRVYANSLQEPRISIAVFFNPGNRENLYGPLPELISPEEPALYCEFKLSEFLTRFFTKELDGKSLVNYFRLESE</sequence>
<keyword evidence="3 5" id="KW-0560">Oxidoreductase</keyword>
<dbReference type="InterPro" id="IPR026992">
    <property type="entry name" value="DIOX_N"/>
</dbReference>
<dbReference type="PROSITE" id="PS51471">
    <property type="entry name" value="FE2OG_OXY"/>
    <property type="match status" value="1"/>
</dbReference>
<evidence type="ECO:0000256" key="5">
    <source>
        <dbReference type="RuleBase" id="RU003682"/>
    </source>
</evidence>
<keyword evidence="8" id="KW-1185">Reference proteome</keyword>
<proteinExistence type="inferred from homology"/>
<dbReference type="PANTHER" id="PTHR10209">
    <property type="entry name" value="OXIDOREDUCTASE, 2OG-FE II OXYGENASE FAMILY PROTEIN"/>
    <property type="match status" value="1"/>
</dbReference>
<name>A0AAW1MU87_SAPOF</name>
<dbReference type="EMBL" id="JBDFQZ010000002">
    <property type="protein sequence ID" value="KAK9749301.1"/>
    <property type="molecule type" value="Genomic_DNA"/>
</dbReference>